<proteinExistence type="predicted"/>
<dbReference type="PANTHER" id="PTHR23098">
    <property type="entry name" value="AGAP001331-PA-RELATED"/>
    <property type="match status" value="1"/>
</dbReference>
<dbReference type="AlphaFoldDB" id="A0A6G0YC43"/>
<gene>
    <name evidence="7" type="ORF">FWK35_00015467</name>
</gene>
<evidence type="ECO:0000313" key="7">
    <source>
        <dbReference type="EMBL" id="KAF0752899.1"/>
    </source>
</evidence>
<name>A0A6G0YC43_APHCR</name>
<keyword evidence="3" id="KW-0805">Transcription regulation</keyword>
<evidence type="ECO:0000256" key="5">
    <source>
        <dbReference type="ARBA" id="ARBA00025466"/>
    </source>
</evidence>
<evidence type="ECO:0000256" key="2">
    <source>
        <dbReference type="ARBA" id="ARBA00016807"/>
    </source>
</evidence>
<dbReference type="Proteomes" id="UP000478052">
    <property type="component" value="Unassembled WGS sequence"/>
</dbReference>
<dbReference type="EMBL" id="VUJU01004898">
    <property type="protein sequence ID" value="KAF0752899.1"/>
    <property type="molecule type" value="Genomic_DNA"/>
</dbReference>
<evidence type="ECO:0000256" key="1">
    <source>
        <dbReference type="ARBA" id="ARBA00011764"/>
    </source>
</evidence>
<comment type="function">
    <text evidence="5">Involved in transvection phenomena (= synapsis-dependent gene expression), where the synaptic pairing of chromosomes carrying genes with which zeste interacts influences the expression of these genes. Zeste binds to DNA and stimulates transcription from a nearby promoter.</text>
</comment>
<evidence type="ECO:0000313" key="8">
    <source>
        <dbReference type="Proteomes" id="UP000478052"/>
    </source>
</evidence>
<organism evidence="7 8">
    <name type="scientific">Aphis craccivora</name>
    <name type="common">Cowpea aphid</name>
    <dbReference type="NCBI Taxonomy" id="307492"/>
    <lineage>
        <taxon>Eukaryota</taxon>
        <taxon>Metazoa</taxon>
        <taxon>Ecdysozoa</taxon>
        <taxon>Arthropoda</taxon>
        <taxon>Hexapoda</taxon>
        <taxon>Insecta</taxon>
        <taxon>Pterygota</taxon>
        <taxon>Neoptera</taxon>
        <taxon>Paraneoptera</taxon>
        <taxon>Hemiptera</taxon>
        <taxon>Sternorrhyncha</taxon>
        <taxon>Aphidomorpha</taxon>
        <taxon>Aphidoidea</taxon>
        <taxon>Aphididae</taxon>
        <taxon>Aphidini</taxon>
        <taxon>Aphis</taxon>
        <taxon>Aphis</taxon>
    </lineage>
</organism>
<sequence>MNTSKRTSNFSATEVDALIALVKKHQSVIECMKTDIFNAKMKKDAWTKIEAEFNCQCIDSPRSAVVLKNKYDNIKRTTKKQFADEKAYHRGTGGGPHKLFNSPSINSTVGEILQTRMTGEESIYDSDRILETDYSLRSINEDMLGENIIVINPADIDTTDCDVNQTIPSTSPCTKRDWTNYTPADLKSRSTLTTSSDDHVTKKKKNYEDKITKWASTRASISEHQQTAFLEEHKLKMLLIQQKHDTEMKMMAEKHSIEIKNLKLTQEILLLKKEKAIKTIDY</sequence>
<reference evidence="7 8" key="1">
    <citation type="submission" date="2019-08" db="EMBL/GenBank/DDBJ databases">
        <title>Whole genome of Aphis craccivora.</title>
        <authorList>
            <person name="Voronova N.V."/>
            <person name="Shulinski R.S."/>
            <person name="Bandarenka Y.V."/>
            <person name="Zhorov D.G."/>
            <person name="Warner D."/>
        </authorList>
    </citation>
    <scope>NUCLEOTIDE SEQUENCE [LARGE SCALE GENOMIC DNA]</scope>
    <source>
        <strain evidence="7">180601</strain>
        <tissue evidence="7">Whole Body</tissue>
    </source>
</reference>
<comment type="subunit">
    <text evidence="1">Self-associates forming complexes of several hundred monomers.</text>
</comment>
<evidence type="ECO:0000256" key="3">
    <source>
        <dbReference type="ARBA" id="ARBA00023015"/>
    </source>
</evidence>
<dbReference type="GO" id="GO:0005634">
    <property type="term" value="C:nucleus"/>
    <property type="evidence" value="ECO:0007669"/>
    <property type="project" value="TreeGrafter"/>
</dbReference>
<dbReference type="Pfam" id="PF13873">
    <property type="entry name" value="Myb_DNA-bind_5"/>
    <property type="match status" value="1"/>
</dbReference>
<dbReference type="PANTHER" id="PTHR23098:SF16">
    <property type="entry name" value="REGULATORY PROTEIN ZESTE"/>
    <property type="match status" value="1"/>
</dbReference>
<accession>A0A6G0YC43</accession>
<dbReference type="OrthoDB" id="6629379at2759"/>
<keyword evidence="4" id="KW-0804">Transcription</keyword>
<keyword evidence="8" id="KW-1185">Reference proteome</keyword>
<evidence type="ECO:0000259" key="6">
    <source>
        <dbReference type="Pfam" id="PF13873"/>
    </source>
</evidence>
<protein>
    <recommendedName>
        <fullName evidence="2">Regulatory protein zeste</fullName>
    </recommendedName>
</protein>
<comment type="caution">
    <text evidence="7">The sequence shown here is derived from an EMBL/GenBank/DDBJ whole genome shotgun (WGS) entry which is preliminary data.</text>
</comment>
<dbReference type="InterPro" id="IPR028002">
    <property type="entry name" value="Myb_DNA-bind_5"/>
</dbReference>
<feature type="domain" description="Myb/SANT-like DNA-binding" evidence="6">
    <location>
        <begin position="6"/>
        <end position="83"/>
    </location>
</feature>
<evidence type="ECO:0000256" key="4">
    <source>
        <dbReference type="ARBA" id="ARBA00023163"/>
    </source>
</evidence>